<dbReference type="EMBL" id="AZHO01000023">
    <property type="protein sequence ID" value="KMT58848.1"/>
    <property type="molecule type" value="Genomic_DNA"/>
</dbReference>
<evidence type="ECO:0000256" key="1">
    <source>
        <dbReference type="ARBA" id="ARBA00022833"/>
    </source>
</evidence>
<name>A0A0J8GDI5_9LIST</name>
<dbReference type="Proteomes" id="UP000052258">
    <property type="component" value="Unassembled WGS sequence"/>
</dbReference>
<dbReference type="Pfam" id="PF12706">
    <property type="entry name" value="Lactamase_B_2"/>
    <property type="match status" value="1"/>
</dbReference>
<accession>A0A0J8GDI5</accession>
<gene>
    <name evidence="3" type="ORF">X560_1884</name>
</gene>
<dbReference type="PANTHER" id="PTHR46018:SF4">
    <property type="entry name" value="METALLO-HYDROLASE YHFI-RELATED"/>
    <property type="match status" value="1"/>
</dbReference>
<dbReference type="PANTHER" id="PTHR46018">
    <property type="entry name" value="ZINC PHOSPHODIESTERASE ELAC PROTEIN 1"/>
    <property type="match status" value="1"/>
</dbReference>
<dbReference type="RefSeq" id="WP_007472111.1">
    <property type="nucleotide sequence ID" value="NZ_KQ130617.1"/>
</dbReference>
<organism evidence="3 4">
    <name type="scientific">Listeria fleischmannii 1991</name>
    <dbReference type="NCBI Taxonomy" id="1430899"/>
    <lineage>
        <taxon>Bacteria</taxon>
        <taxon>Bacillati</taxon>
        <taxon>Bacillota</taxon>
        <taxon>Bacilli</taxon>
        <taxon>Bacillales</taxon>
        <taxon>Listeriaceae</taxon>
        <taxon>Listeria</taxon>
    </lineage>
</organism>
<dbReference type="CDD" id="cd07716">
    <property type="entry name" value="RNaseZ_short-form-like_MBL-fold"/>
    <property type="match status" value="1"/>
</dbReference>
<evidence type="ECO:0000313" key="4">
    <source>
        <dbReference type="Proteomes" id="UP000052258"/>
    </source>
</evidence>
<evidence type="ECO:0000313" key="3">
    <source>
        <dbReference type="EMBL" id="KMT58848.1"/>
    </source>
</evidence>
<dbReference type="InterPro" id="IPR036866">
    <property type="entry name" value="RibonucZ/Hydroxyglut_hydro"/>
</dbReference>
<dbReference type="PATRIC" id="fig|1430899.3.peg.1925"/>
<dbReference type="SUPFAM" id="SSF56281">
    <property type="entry name" value="Metallo-hydrolase/oxidoreductase"/>
    <property type="match status" value="1"/>
</dbReference>
<dbReference type="InterPro" id="IPR001279">
    <property type="entry name" value="Metallo-B-lactamas"/>
</dbReference>
<keyword evidence="4" id="KW-1185">Reference proteome</keyword>
<keyword evidence="1" id="KW-0862">Zinc</keyword>
<sequence>MELTVFGHWGGYPLANDGTSSYLLREGDFHLLIDVGASAVSIMQNYINPNDLDAVIISHYHPDHVADVGILQHVRLLSDTANKPPVLPIYAHKEDARGYSYLDMEGVTKAHEYRENEEIQIGPFQIRFLKTIHPVPCYAMRIEAGGKVLVYTADSAFQESFIPFSKEADLLITDTNFYQDMAGKSKVHMASVEAGQVAQEAGVKKLLLSHLPQKGSLEQLQKEAESVFSGETKLAEKGLKIHL</sequence>
<reference evidence="3 4" key="1">
    <citation type="journal article" date="2015" name="Genome Biol. Evol.">
        <title>Comparative Genomics of Listeria Sensu Lato: Genus-Wide Differences in Evolutionary Dynamics and the Progressive Gain of Complex, Potentially Pathogenicity-Related Traits through Lateral Gene Transfer.</title>
        <authorList>
            <person name="Chiara M."/>
            <person name="Caruso M."/>
            <person name="D'Erchia A.M."/>
            <person name="Manzari C."/>
            <person name="Fraccalvieri R."/>
            <person name="Goffredo E."/>
            <person name="Latorre L."/>
            <person name="Miccolupo A."/>
            <person name="Padalino I."/>
            <person name="Santagada G."/>
            <person name="Chiocco D."/>
            <person name="Pesole G."/>
            <person name="Horner D.S."/>
            <person name="Parisi A."/>
        </authorList>
    </citation>
    <scope>NUCLEOTIDE SEQUENCE [LARGE SCALE GENOMIC DNA]</scope>
    <source>
        <strain evidence="3 4">1991</strain>
    </source>
</reference>
<dbReference type="GO" id="GO:0042781">
    <property type="term" value="F:3'-tRNA processing endoribonuclease activity"/>
    <property type="evidence" value="ECO:0007669"/>
    <property type="project" value="TreeGrafter"/>
</dbReference>
<protein>
    <recommendedName>
        <fullName evidence="2">Metallo-beta-lactamase domain-containing protein</fullName>
    </recommendedName>
</protein>
<proteinExistence type="predicted"/>
<evidence type="ECO:0000259" key="2">
    <source>
        <dbReference type="SMART" id="SM00849"/>
    </source>
</evidence>
<feature type="domain" description="Metallo-beta-lactamase" evidence="2">
    <location>
        <begin position="18"/>
        <end position="210"/>
    </location>
</feature>
<dbReference type="Gene3D" id="3.60.15.10">
    <property type="entry name" value="Ribonuclease Z/Hydroxyacylglutathione hydrolase-like"/>
    <property type="match status" value="1"/>
</dbReference>
<dbReference type="SMART" id="SM00849">
    <property type="entry name" value="Lactamase_B"/>
    <property type="match status" value="1"/>
</dbReference>
<comment type="caution">
    <text evidence="3">The sequence shown here is derived from an EMBL/GenBank/DDBJ whole genome shotgun (WGS) entry which is preliminary data.</text>
</comment>
<dbReference type="OrthoDB" id="9794898at2"/>
<dbReference type="AlphaFoldDB" id="A0A0J8GDI5"/>